<protein>
    <submittedName>
        <fullName evidence="9">UMF1 family MFS transporter</fullName>
    </submittedName>
</protein>
<dbReference type="Gene3D" id="1.20.1250.20">
    <property type="entry name" value="MFS general substrate transporter like domains"/>
    <property type="match status" value="1"/>
</dbReference>
<feature type="transmembrane region" description="Helical" evidence="7">
    <location>
        <begin position="385"/>
        <end position="401"/>
    </location>
</feature>
<feature type="transmembrane region" description="Helical" evidence="7">
    <location>
        <begin position="241"/>
        <end position="260"/>
    </location>
</feature>
<dbReference type="InterPro" id="IPR024671">
    <property type="entry name" value="Atg22-like"/>
</dbReference>
<keyword evidence="5 7" id="KW-0472">Membrane</keyword>
<dbReference type="SUPFAM" id="SSF103473">
    <property type="entry name" value="MFS general substrate transporter"/>
    <property type="match status" value="1"/>
</dbReference>
<dbReference type="GO" id="GO:0005886">
    <property type="term" value="C:plasma membrane"/>
    <property type="evidence" value="ECO:0007669"/>
    <property type="project" value="UniProtKB-SubCell"/>
</dbReference>
<evidence type="ECO:0000256" key="4">
    <source>
        <dbReference type="ARBA" id="ARBA00022989"/>
    </source>
</evidence>
<feature type="transmembrane region" description="Helical" evidence="7">
    <location>
        <begin position="422"/>
        <end position="445"/>
    </location>
</feature>
<proteinExistence type="predicted"/>
<feature type="transmembrane region" description="Helical" evidence="7">
    <location>
        <begin position="156"/>
        <end position="179"/>
    </location>
</feature>
<comment type="caution">
    <text evidence="9">The sequence shown here is derived from an EMBL/GenBank/DDBJ whole genome shotgun (WGS) entry which is preliminary data.</text>
</comment>
<evidence type="ECO:0000256" key="7">
    <source>
        <dbReference type="SAM" id="Phobius"/>
    </source>
</evidence>
<name>A0A2A9EED7_9MICO</name>
<dbReference type="Proteomes" id="UP000221394">
    <property type="component" value="Unassembled WGS sequence"/>
</dbReference>
<feature type="transmembrane region" description="Helical" evidence="7">
    <location>
        <begin position="331"/>
        <end position="352"/>
    </location>
</feature>
<dbReference type="EMBL" id="PDJH01000001">
    <property type="protein sequence ID" value="PFG37173.1"/>
    <property type="molecule type" value="Genomic_DNA"/>
</dbReference>
<feature type="transmembrane region" description="Helical" evidence="7">
    <location>
        <begin position="200"/>
        <end position="221"/>
    </location>
</feature>
<gene>
    <name evidence="9" type="ORF">ATL41_1924</name>
</gene>
<feature type="transmembrane region" description="Helical" evidence="7">
    <location>
        <begin position="451"/>
        <end position="469"/>
    </location>
</feature>
<evidence type="ECO:0000256" key="2">
    <source>
        <dbReference type="ARBA" id="ARBA00022448"/>
    </source>
</evidence>
<feature type="transmembrane region" description="Helical" evidence="7">
    <location>
        <begin position="298"/>
        <end position="319"/>
    </location>
</feature>
<keyword evidence="4 7" id="KW-1133">Transmembrane helix</keyword>
<dbReference type="RefSeq" id="WP_098458260.1">
    <property type="nucleotide sequence ID" value="NZ_PDJH01000001.1"/>
</dbReference>
<dbReference type="PANTHER" id="PTHR23519:SF1">
    <property type="entry name" value="AUTOPHAGY-RELATED PROTEIN 22"/>
    <property type="match status" value="1"/>
</dbReference>
<evidence type="ECO:0000256" key="1">
    <source>
        <dbReference type="ARBA" id="ARBA00004651"/>
    </source>
</evidence>
<dbReference type="OrthoDB" id="9768783at2"/>
<evidence type="ECO:0000256" key="5">
    <source>
        <dbReference type="ARBA" id="ARBA00023136"/>
    </source>
</evidence>
<feature type="transmembrane region" description="Helical" evidence="7">
    <location>
        <begin position="361"/>
        <end position="379"/>
    </location>
</feature>
<dbReference type="AlphaFoldDB" id="A0A2A9EED7"/>
<evidence type="ECO:0000313" key="9">
    <source>
        <dbReference type="EMBL" id="PFG37173.1"/>
    </source>
</evidence>
<evidence type="ECO:0000313" key="10">
    <source>
        <dbReference type="Proteomes" id="UP000221394"/>
    </source>
</evidence>
<accession>A0A2A9EED7</accession>
<sequence length="490" mass="51455">MTADEAGLNDEPDLTDRPTSLSPAAPVRKRTVAAWALWDWGSAAFNAVITTFVFTRWITSSDFVARDVVDAAEAEKVAGVAKGPAKLLLDGVLADHSAWLGWGLAIAGVLIAVSAPVVGARSDDGGRRRRWLAVNTFVTVAISAAMFFVTPDPDNLTGNLLLGITLLAAGNIFFELASVNYNATLTQVSTSANVGRVSGIGWGAGYIGGIVLLLILFVGFINPEVGWFGVGDDAGLRYRVAVLFSAVWFAVFALPVLFAVPEVPPSPTRARLGVAGAYRKLFSDVAALWRERRDVVRFLIASAVYRDGLAGVFTFGAVIGAGTFGFSSSEIIVFAIAANVVAGLATIAAGFLEDRLGPKRVIVGSLVGLVVSGVAVFFLHDAGQGAFWVFGLLLCLFVGPAQSASRTMLARRIPAGRESEIFGLYATTGRAASFMAPAAFSTFIAISGAQYWGILGIMVVLLVGLLLLVPIPDGAREDDVVGARRDDVPA</sequence>
<feature type="transmembrane region" description="Helical" evidence="7">
    <location>
        <begin position="131"/>
        <end position="150"/>
    </location>
</feature>
<feature type="transmembrane region" description="Helical" evidence="7">
    <location>
        <begin position="99"/>
        <end position="119"/>
    </location>
</feature>
<dbReference type="PANTHER" id="PTHR23519">
    <property type="entry name" value="AUTOPHAGY-RELATED PROTEIN 22"/>
    <property type="match status" value="1"/>
</dbReference>
<keyword evidence="3 7" id="KW-0812">Transmembrane</keyword>
<comment type="subcellular location">
    <subcellularLocation>
        <location evidence="1">Cell membrane</location>
        <topology evidence="1">Multi-pass membrane protein</topology>
    </subcellularLocation>
</comment>
<feature type="domain" description="Major facilitator superfamily (MFS) profile" evidence="8">
    <location>
        <begin position="48"/>
        <end position="476"/>
    </location>
</feature>
<feature type="region of interest" description="Disordered" evidence="6">
    <location>
        <begin position="1"/>
        <end position="22"/>
    </location>
</feature>
<dbReference type="GO" id="GO:0022857">
    <property type="term" value="F:transmembrane transporter activity"/>
    <property type="evidence" value="ECO:0007669"/>
    <property type="project" value="InterPro"/>
</dbReference>
<organism evidence="9 10">
    <name type="scientific">Flavimobilis soli</name>
    <dbReference type="NCBI Taxonomy" id="442709"/>
    <lineage>
        <taxon>Bacteria</taxon>
        <taxon>Bacillati</taxon>
        <taxon>Actinomycetota</taxon>
        <taxon>Actinomycetes</taxon>
        <taxon>Micrococcales</taxon>
        <taxon>Jonesiaceae</taxon>
        <taxon>Flavimobilis</taxon>
    </lineage>
</organism>
<dbReference type="InterPro" id="IPR050495">
    <property type="entry name" value="ATG22/LtaA_families"/>
</dbReference>
<reference evidence="9 10" key="1">
    <citation type="submission" date="2017-10" db="EMBL/GenBank/DDBJ databases">
        <title>Sequencing the genomes of 1000 actinobacteria strains.</title>
        <authorList>
            <person name="Klenk H.-P."/>
        </authorList>
    </citation>
    <scope>NUCLEOTIDE SEQUENCE [LARGE SCALE GENOMIC DNA]</scope>
    <source>
        <strain evidence="9 10">DSM 21574</strain>
    </source>
</reference>
<feature type="transmembrane region" description="Helical" evidence="7">
    <location>
        <begin position="37"/>
        <end position="58"/>
    </location>
</feature>
<keyword evidence="2" id="KW-0813">Transport</keyword>
<keyword evidence="10" id="KW-1185">Reference proteome</keyword>
<dbReference type="InterPro" id="IPR020846">
    <property type="entry name" value="MFS_dom"/>
</dbReference>
<dbReference type="PROSITE" id="PS50850">
    <property type="entry name" value="MFS"/>
    <property type="match status" value="1"/>
</dbReference>
<evidence type="ECO:0000256" key="6">
    <source>
        <dbReference type="SAM" id="MobiDB-lite"/>
    </source>
</evidence>
<evidence type="ECO:0000256" key="3">
    <source>
        <dbReference type="ARBA" id="ARBA00022692"/>
    </source>
</evidence>
<evidence type="ECO:0000259" key="8">
    <source>
        <dbReference type="PROSITE" id="PS50850"/>
    </source>
</evidence>
<dbReference type="Pfam" id="PF11700">
    <property type="entry name" value="ATG22"/>
    <property type="match status" value="1"/>
</dbReference>
<dbReference type="InterPro" id="IPR036259">
    <property type="entry name" value="MFS_trans_sf"/>
</dbReference>